<proteinExistence type="predicted"/>
<dbReference type="AlphaFoldDB" id="A0A1T4WMW4"/>
<evidence type="ECO:0000313" key="2">
    <source>
        <dbReference type="Proteomes" id="UP000190105"/>
    </source>
</evidence>
<keyword evidence="2" id="KW-1185">Reference proteome</keyword>
<dbReference type="EMBL" id="FUYH01000002">
    <property type="protein sequence ID" value="SKA78559.1"/>
    <property type="molecule type" value="Genomic_DNA"/>
</dbReference>
<reference evidence="2" key="1">
    <citation type="submission" date="2017-02" db="EMBL/GenBank/DDBJ databases">
        <authorList>
            <person name="Varghese N."/>
            <person name="Submissions S."/>
        </authorList>
    </citation>
    <scope>NUCLEOTIDE SEQUENCE [LARGE SCALE GENOMIC DNA]</scope>
    <source>
        <strain evidence="2">USBA 833</strain>
    </source>
</reference>
<dbReference type="STRING" id="1147123.SAMN05443428_102150"/>
<sequence length="35" mass="3843">MKAILNICCGLDIHKESIVACILKGMPDEDVTVIR</sequence>
<accession>A0A1T4WMW4</accession>
<evidence type="ECO:0008006" key="3">
    <source>
        <dbReference type="Google" id="ProtNLM"/>
    </source>
</evidence>
<gene>
    <name evidence="1" type="ORF">SAMN05443428_102150</name>
</gene>
<name>A0A1T4WMW4_9CLOT</name>
<evidence type="ECO:0000313" key="1">
    <source>
        <dbReference type="EMBL" id="SKA78559.1"/>
    </source>
</evidence>
<organism evidence="1 2">
    <name type="scientific">Caloramator quimbayensis</name>
    <dbReference type="NCBI Taxonomy" id="1147123"/>
    <lineage>
        <taxon>Bacteria</taxon>
        <taxon>Bacillati</taxon>
        <taxon>Bacillota</taxon>
        <taxon>Clostridia</taxon>
        <taxon>Eubacteriales</taxon>
        <taxon>Clostridiaceae</taxon>
        <taxon>Caloramator</taxon>
    </lineage>
</organism>
<protein>
    <recommendedName>
        <fullName evidence="3">Transposase</fullName>
    </recommendedName>
</protein>
<dbReference type="Proteomes" id="UP000190105">
    <property type="component" value="Unassembled WGS sequence"/>
</dbReference>